<feature type="transmembrane region" description="Helical" evidence="1">
    <location>
        <begin position="6"/>
        <end position="27"/>
    </location>
</feature>
<proteinExistence type="predicted"/>
<keyword evidence="1" id="KW-0472">Membrane</keyword>
<keyword evidence="1" id="KW-0812">Transmembrane</keyword>
<dbReference type="AlphaFoldDB" id="A0A3A8FA47"/>
<comment type="caution">
    <text evidence="2">The sequence shown here is derived from an EMBL/GenBank/DDBJ whole genome shotgun (WGS) entry which is preliminary data.</text>
</comment>
<sequence length="235" mass="25148">MNHQKGTTLVVVLVILVLITFLGTIAIRSSLVGLKVSTNSQVRALLLENSNSALFNIEDPKQITRQLARDGMFSYFSAADNSDDELIFCYKAKETKFFTLNNASVISLDGSTTKLGVSGFCKVGQFATGRSAVQSQIYVKKNKDTSTPLSALPVGTSAGQSNVPQAMYNISVTVISILPSFAGASDSDIEGCFKKTSIKKDTNTQTVTECFEGLGIPSNTQYADYIVGGSPKLKS</sequence>
<dbReference type="RefSeq" id="WP_120383971.1">
    <property type="nucleotide sequence ID" value="NZ_RAXT01000014.1"/>
</dbReference>
<reference evidence="2 3" key="1">
    <citation type="submission" date="2018-09" db="EMBL/GenBank/DDBJ databases">
        <title>The draft genome of Acinetobacter spp. strains.</title>
        <authorList>
            <person name="Qin J."/>
            <person name="Feng Y."/>
            <person name="Zong Z."/>
        </authorList>
    </citation>
    <scope>NUCLEOTIDE SEQUENCE [LARGE SCALE GENOMIC DNA]</scope>
    <source>
        <strain evidence="2 3">WCHAc060115</strain>
    </source>
</reference>
<evidence type="ECO:0000313" key="2">
    <source>
        <dbReference type="EMBL" id="RKG38071.1"/>
    </source>
</evidence>
<accession>A0A3A8FA47</accession>
<dbReference type="EMBL" id="RAXT01000014">
    <property type="protein sequence ID" value="RKG38071.1"/>
    <property type="molecule type" value="Genomic_DNA"/>
</dbReference>
<name>A0A3A8FA47_9GAMM</name>
<dbReference type="Proteomes" id="UP000280405">
    <property type="component" value="Unassembled WGS sequence"/>
</dbReference>
<dbReference type="OrthoDB" id="6707347at2"/>
<keyword evidence="1" id="KW-1133">Transmembrane helix</keyword>
<gene>
    <name evidence="2" type="ORF">D7V20_09065</name>
</gene>
<protein>
    <submittedName>
        <fullName evidence="2">Pilus assembly protein PilX</fullName>
    </submittedName>
</protein>
<evidence type="ECO:0000256" key="1">
    <source>
        <dbReference type="SAM" id="Phobius"/>
    </source>
</evidence>
<keyword evidence="3" id="KW-1185">Reference proteome</keyword>
<evidence type="ECO:0000313" key="3">
    <source>
        <dbReference type="Proteomes" id="UP000280405"/>
    </source>
</evidence>
<organism evidence="2 3">
    <name type="scientific">Acinetobacter rongchengensis</name>
    <dbReference type="NCBI Taxonomy" id="2419601"/>
    <lineage>
        <taxon>Bacteria</taxon>
        <taxon>Pseudomonadati</taxon>
        <taxon>Pseudomonadota</taxon>
        <taxon>Gammaproteobacteria</taxon>
        <taxon>Moraxellales</taxon>
        <taxon>Moraxellaceae</taxon>
        <taxon>Acinetobacter</taxon>
    </lineage>
</organism>